<evidence type="ECO:0000256" key="1">
    <source>
        <dbReference type="ARBA" id="ARBA00022737"/>
    </source>
</evidence>
<feature type="repeat" description="ANK" evidence="3">
    <location>
        <begin position="83"/>
        <end position="115"/>
    </location>
</feature>
<keyword evidence="5" id="KW-1185">Reference proteome</keyword>
<dbReference type="InterPro" id="IPR002110">
    <property type="entry name" value="Ankyrin_rpt"/>
</dbReference>
<dbReference type="Gene3D" id="1.25.40.20">
    <property type="entry name" value="Ankyrin repeat-containing domain"/>
    <property type="match status" value="1"/>
</dbReference>
<feature type="repeat" description="ANK" evidence="3">
    <location>
        <begin position="116"/>
        <end position="148"/>
    </location>
</feature>
<dbReference type="PANTHER" id="PTHR24171">
    <property type="entry name" value="ANKYRIN REPEAT DOMAIN-CONTAINING PROTEIN 39-RELATED"/>
    <property type="match status" value="1"/>
</dbReference>
<keyword evidence="2 3" id="KW-0040">ANK repeat</keyword>
<evidence type="ECO:0000313" key="4">
    <source>
        <dbReference type="EMBL" id="GAX73909.1"/>
    </source>
</evidence>
<evidence type="ECO:0000256" key="3">
    <source>
        <dbReference type="PROSITE-ProRule" id="PRU00023"/>
    </source>
</evidence>
<accession>A0A250WT60</accession>
<dbReference type="OrthoDB" id="1577640at2759"/>
<dbReference type="PROSITE" id="PS50088">
    <property type="entry name" value="ANK_REPEAT"/>
    <property type="match status" value="2"/>
</dbReference>
<dbReference type="Proteomes" id="UP000232323">
    <property type="component" value="Unassembled WGS sequence"/>
</dbReference>
<name>A0A250WT60_9CHLO</name>
<keyword evidence="1" id="KW-0677">Repeat</keyword>
<dbReference type="Pfam" id="PF12796">
    <property type="entry name" value="Ank_2"/>
    <property type="match status" value="1"/>
</dbReference>
<evidence type="ECO:0000256" key="2">
    <source>
        <dbReference type="ARBA" id="ARBA00023043"/>
    </source>
</evidence>
<comment type="caution">
    <text evidence="4">The sequence shown here is derived from an EMBL/GenBank/DDBJ whole genome shotgun (WGS) entry which is preliminary data.</text>
</comment>
<dbReference type="PROSITE" id="PS50297">
    <property type="entry name" value="ANK_REP_REGION"/>
    <property type="match status" value="2"/>
</dbReference>
<dbReference type="SUPFAM" id="SSF48403">
    <property type="entry name" value="Ankyrin repeat"/>
    <property type="match status" value="1"/>
</dbReference>
<proteinExistence type="predicted"/>
<protein>
    <submittedName>
        <fullName evidence="4">Uncharacterized protein</fullName>
    </submittedName>
</protein>
<dbReference type="STRING" id="1157962.A0A250WT60"/>
<organism evidence="4 5">
    <name type="scientific">Chlamydomonas eustigma</name>
    <dbReference type="NCBI Taxonomy" id="1157962"/>
    <lineage>
        <taxon>Eukaryota</taxon>
        <taxon>Viridiplantae</taxon>
        <taxon>Chlorophyta</taxon>
        <taxon>core chlorophytes</taxon>
        <taxon>Chlorophyceae</taxon>
        <taxon>CS clade</taxon>
        <taxon>Chlamydomonadales</taxon>
        <taxon>Chlamydomonadaceae</taxon>
        <taxon>Chlamydomonas</taxon>
    </lineage>
</organism>
<dbReference type="EMBL" id="BEGY01000005">
    <property type="protein sequence ID" value="GAX73909.1"/>
    <property type="molecule type" value="Genomic_DNA"/>
</dbReference>
<dbReference type="Pfam" id="PF00023">
    <property type="entry name" value="Ank"/>
    <property type="match status" value="1"/>
</dbReference>
<sequence length="227" mass="25169">MKVVRGRVRGLKNTLFVESRSLKKGQMKVSTASRLLTFCLIAAFYAKGQNFAVEIHDAILDGDPLLVQACLERGQDINTIGRGKQTPLIHAILNGKIEIVEHLLRWGADTTIGEENGYTPLHAAAFSGQAKIIRMLIAHGLSPNEILEDGYAPIHRACWGNEAKHTEAVQALLEAGVSAYQLTSFGHRPIDLVKDNKATSELLHYYAKKEEAEFLRAQNEEKKKVEL</sequence>
<dbReference type="InterPro" id="IPR036770">
    <property type="entry name" value="Ankyrin_rpt-contain_sf"/>
</dbReference>
<dbReference type="AlphaFoldDB" id="A0A250WT60"/>
<dbReference type="SMART" id="SM00248">
    <property type="entry name" value="ANK"/>
    <property type="match status" value="4"/>
</dbReference>
<evidence type="ECO:0000313" key="5">
    <source>
        <dbReference type="Proteomes" id="UP000232323"/>
    </source>
</evidence>
<gene>
    <name evidence="4" type="ORF">CEUSTIGMA_g1359.t1</name>
</gene>
<reference evidence="4 5" key="1">
    <citation type="submission" date="2017-08" db="EMBL/GenBank/DDBJ databases">
        <title>Acidophilic green algal genome provides insights into adaptation to an acidic environment.</title>
        <authorList>
            <person name="Hirooka S."/>
            <person name="Hirose Y."/>
            <person name="Kanesaki Y."/>
            <person name="Higuchi S."/>
            <person name="Fujiwara T."/>
            <person name="Onuma R."/>
            <person name="Era A."/>
            <person name="Ohbayashi R."/>
            <person name="Uzuka A."/>
            <person name="Nozaki H."/>
            <person name="Yoshikawa H."/>
            <person name="Miyagishima S.Y."/>
        </authorList>
    </citation>
    <scope>NUCLEOTIDE SEQUENCE [LARGE SCALE GENOMIC DNA]</scope>
    <source>
        <strain evidence="4 5">NIES-2499</strain>
    </source>
</reference>